<dbReference type="Pfam" id="PF12697">
    <property type="entry name" value="Abhydrolase_6"/>
    <property type="match status" value="1"/>
</dbReference>
<sequence length="212" mass="23634">MNILFVHGMGRTPMSGVPMLWRLKRHGHNVDVVGYLAATESFQDIVERVKSKLVDVASRGHYVVIGHSLGGILLRVALQQLPSIPRPPEHLFLLGSPVSSPRLANKSKRELGFQWFSGDCGKLLSSSKRMNTIKMPQIEITSIVGNRGFPLTKKYFLDDPNDGVVSVDECYHQDIDEVIELNVIHTFLPSSRKVSHLLLSKISQIQTSLNAQ</sequence>
<gene>
    <name evidence="2" type="ORF">GCM10009114_14010</name>
</gene>
<dbReference type="PANTHER" id="PTHR37946">
    <property type="entry name" value="SLL1969 PROTEIN"/>
    <property type="match status" value="1"/>
</dbReference>
<accession>A0ABP3WTZ1</accession>
<protein>
    <submittedName>
        <fullName evidence="2">Acetyltransferase</fullName>
    </submittedName>
</protein>
<feature type="domain" description="AB hydrolase-1" evidence="1">
    <location>
        <begin position="3"/>
        <end position="102"/>
    </location>
</feature>
<dbReference type="InterPro" id="IPR000073">
    <property type="entry name" value="AB_hydrolase_1"/>
</dbReference>
<comment type="caution">
    <text evidence="2">The sequence shown here is derived from an EMBL/GenBank/DDBJ whole genome shotgun (WGS) entry which is preliminary data.</text>
</comment>
<proteinExistence type="predicted"/>
<dbReference type="Proteomes" id="UP001500359">
    <property type="component" value="Unassembled WGS sequence"/>
</dbReference>
<evidence type="ECO:0000313" key="2">
    <source>
        <dbReference type="EMBL" id="GAA0855335.1"/>
    </source>
</evidence>
<dbReference type="InterPro" id="IPR029058">
    <property type="entry name" value="AB_hydrolase_fold"/>
</dbReference>
<dbReference type="Gene3D" id="3.40.50.1820">
    <property type="entry name" value="alpha/beta hydrolase"/>
    <property type="match status" value="1"/>
</dbReference>
<evidence type="ECO:0000259" key="1">
    <source>
        <dbReference type="Pfam" id="PF12697"/>
    </source>
</evidence>
<name>A0ABP3WTZ1_9ALTE</name>
<dbReference type="RefSeq" id="WP_343858056.1">
    <property type="nucleotide sequence ID" value="NZ_BAAAFD010000003.1"/>
</dbReference>
<dbReference type="SUPFAM" id="SSF53474">
    <property type="entry name" value="alpha/beta-Hydrolases"/>
    <property type="match status" value="1"/>
</dbReference>
<dbReference type="PANTHER" id="PTHR37946:SF1">
    <property type="entry name" value="SLL1969 PROTEIN"/>
    <property type="match status" value="1"/>
</dbReference>
<keyword evidence="3" id="KW-1185">Reference proteome</keyword>
<dbReference type="EMBL" id="BAAAFD010000003">
    <property type="protein sequence ID" value="GAA0855335.1"/>
    <property type="molecule type" value="Genomic_DNA"/>
</dbReference>
<organism evidence="2 3">
    <name type="scientific">Aliiglaciecola litoralis</name>
    <dbReference type="NCBI Taxonomy" id="582857"/>
    <lineage>
        <taxon>Bacteria</taxon>
        <taxon>Pseudomonadati</taxon>
        <taxon>Pseudomonadota</taxon>
        <taxon>Gammaproteobacteria</taxon>
        <taxon>Alteromonadales</taxon>
        <taxon>Alteromonadaceae</taxon>
        <taxon>Aliiglaciecola</taxon>
    </lineage>
</organism>
<evidence type="ECO:0000313" key="3">
    <source>
        <dbReference type="Proteomes" id="UP001500359"/>
    </source>
</evidence>
<reference evidence="3" key="1">
    <citation type="journal article" date="2019" name="Int. J. Syst. Evol. Microbiol.">
        <title>The Global Catalogue of Microorganisms (GCM) 10K type strain sequencing project: providing services to taxonomists for standard genome sequencing and annotation.</title>
        <authorList>
            <consortium name="The Broad Institute Genomics Platform"/>
            <consortium name="The Broad Institute Genome Sequencing Center for Infectious Disease"/>
            <person name="Wu L."/>
            <person name="Ma J."/>
        </authorList>
    </citation>
    <scope>NUCLEOTIDE SEQUENCE [LARGE SCALE GENOMIC DNA]</scope>
    <source>
        <strain evidence="3">JCM 15896</strain>
    </source>
</reference>